<dbReference type="Proteomes" id="UP000244128">
    <property type="component" value="Unassembled WGS sequence"/>
</dbReference>
<protein>
    <recommendedName>
        <fullName evidence="3">NADPH-dependent FMN reductase</fullName>
    </recommendedName>
</protein>
<dbReference type="EMBL" id="QAOI01000001">
    <property type="protein sequence ID" value="PTQ78903.1"/>
    <property type="molecule type" value="Genomic_DNA"/>
</dbReference>
<comment type="caution">
    <text evidence="1">The sequence shown here is derived from an EMBL/GenBank/DDBJ whole genome shotgun (WGS) entry which is preliminary data.</text>
</comment>
<dbReference type="InterPro" id="IPR029039">
    <property type="entry name" value="Flavoprotein-like_sf"/>
</dbReference>
<evidence type="ECO:0000313" key="1">
    <source>
        <dbReference type="EMBL" id="PTQ78903.1"/>
    </source>
</evidence>
<reference evidence="1 2" key="1">
    <citation type="submission" date="2018-04" db="EMBL/GenBank/DDBJ databases">
        <title>Active sludge and wastewater microbial communities from Klosterneuburg, Austria.</title>
        <authorList>
            <person name="Wagner M."/>
        </authorList>
    </citation>
    <scope>NUCLEOTIDE SEQUENCE [LARGE SCALE GENOMIC DNA]</scope>
    <source>
        <strain evidence="1 2">Nm49</strain>
    </source>
</reference>
<sequence>MGASPGGFGTVLSQNAWLPVLRALGMRPWFGGRLLISRAHHVFNESGQTVDEAAHEQLRSFLAGFAEFIQASSSRAGD</sequence>
<evidence type="ECO:0000313" key="2">
    <source>
        <dbReference type="Proteomes" id="UP000244128"/>
    </source>
</evidence>
<proteinExistence type="predicted"/>
<accession>A0A2T5I4Z6</accession>
<dbReference type="SUPFAM" id="SSF52218">
    <property type="entry name" value="Flavoproteins"/>
    <property type="match status" value="1"/>
</dbReference>
<gene>
    <name evidence="1" type="ORF">C8R26_101219</name>
</gene>
<name>A0A2T5I4Z6_9PROT</name>
<dbReference type="AlphaFoldDB" id="A0A2T5I4Z6"/>
<evidence type="ECO:0008006" key="3">
    <source>
        <dbReference type="Google" id="ProtNLM"/>
    </source>
</evidence>
<organism evidence="1 2">
    <name type="scientific">Nitrosomonas oligotropha</name>
    <dbReference type="NCBI Taxonomy" id="42354"/>
    <lineage>
        <taxon>Bacteria</taxon>
        <taxon>Pseudomonadati</taxon>
        <taxon>Pseudomonadota</taxon>
        <taxon>Betaproteobacteria</taxon>
        <taxon>Nitrosomonadales</taxon>
        <taxon>Nitrosomonadaceae</taxon>
        <taxon>Nitrosomonas</taxon>
    </lineage>
</organism>
<dbReference type="Gene3D" id="3.40.50.360">
    <property type="match status" value="1"/>
</dbReference>